<dbReference type="EMBL" id="CP000393">
    <property type="protein sequence ID" value="ABG52821.1"/>
    <property type="molecule type" value="Genomic_DNA"/>
</dbReference>
<name>Q10Y53_TRIEI</name>
<proteinExistence type="inferred from homology"/>
<dbReference type="InterPro" id="IPR036249">
    <property type="entry name" value="Thioredoxin-like_sf"/>
</dbReference>
<dbReference type="InterPro" id="IPR006503">
    <property type="entry name" value="Nase-assoc"/>
</dbReference>
<dbReference type="SUPFAM" id="SSF52833">
    <property type="entry name" value="Thioredoxin-like"/>
    <property type="match status" value="1"/>
</dbReference>
<organism evidence="2">
    <name type="scientific">Trichodesmium erythraeum (strain IMS101)</name>
    <dbReference type="NCBI Taxonomy" id="203124"/>
    <lineage>
        <taxon>Bacteria</taxon>
        <taxon>Bacillati</taxon>
        <taxon>Cyanobacteriota</taxon>
        <taxon>Cyanophyceae</taxon>
        <taxon>Oscillatoriophycideae</taxon>
        <taxon>Oscillatoriales</taxon>
        <taxon>Microcoleaceae</taxon>
        <taxon>Trichodesmium</taxon>
    </lineage>
</organism>
<dbReference type="eggNOG" id="COG1393">
    <property type="taxonomic scope" value="Bacteria"/>
</dbReference>
<protein>
    <submittedName>
        <fullName evidence="2">Nitrogenase-associated protein</fullName>
    </submittedName>
</protein>
<dbReference type="AlphaFoldDB" id="Q10Y53"/>
<dbReference type="PANTHER" id="PTHR30041:SF8">
    <property type="entry name" value="PROTEIN YFFB"/>
    <property type="match status" value="1"/>
</dbReference>
<sequence>MAKVIFYEKPGCKNNTKQKTLLKAAGHQLEAHNLLTEPWTKDNLRLFFGDRPVAEWFNKAAPKVKSGEVVPEKIDGETALTMMLNDPLLIRRPLIQVGERREVGFDIEIVNNWVGLEAVDETQKVKSEELMSQDLQACPNNHHH</sequence>
<dbReference type="PROSITE" id="PS51353">
    <property type="entry name" value="ARSC"/>
    <property type="match status" value="1"/>
</dbReference>
<dbReference type="KEGG" id="ter:Tery_3773"/>
<comment type="similarity">
    <text evidence="1">Belongs to the ArsC family.</text>
</comment>
<gene>
    <name evidence="2" type="ordered locus">Tery_3773</name>
</gene>
<evidence type="ECO:0000313" key="2">
    <source>
        <dbReference type="EMBL" id="ABG52821.1"/>
    </source>
</evidence>
<dbReference type="HOGENOM" id="CLU_133290_0_0_3"/>
<dbReference type="InterPro" id="IPR006660">
    <property type="entry name" value="Arsenate_reductase-like"/>
</dbReference>
<dbReference type="PANTHER" id="PTHR30041">
    <property type="entry name" value="ARSENATE REDUCTASE"/>
    <property type="match status" value="1"/>
</dbReference>
<accession>Q10Y53</accession>
<dbReference type="Pfam" id="PF03960">
    <property type="entry name" value="ArsC"/>
    <property type="match status" value="1"/>
</dbReference>
<dbReference type="OrthoDB" id="9808142at2"/>
<reference evidence="2" key="1">
    <citation type="submission" date="2006-06" db="EMBL/GenBank/DDBJ databases">
        <title>Complete sequence of Trichodesmium erythraeum IMS101.</title>
        <authorList>
            <consortium name="US DOE Joint Genome Institute"/>
            <person name="Copeland A."/>
            <person name="Lucas S."/>
            <person name="Lapidus A."/>
            <person name="Barry K."/>
            <person name="Detter J.C."/>
            <person name="Glavina del Rio T."/>
            <person name="Hammon N."/>
            <person name="Israni S."/>
            <person name="Dalin E."/>
            <person name="Tice H."/>
            <person name="Pitluck S."/>
            <person name="Kiss H."/>
            <person name="Munk A.C."/>
            <person name="Brettin T."/>
            <person name="Bruce D."/>
            <person name="Han C."/>
            <person name="Tapia R."/>
            <person name="Gilna P."/>
            <person name="Schmutz J."/>
            <person name="Larimer F."/>
            <person name="Land M."/>
            <person name="Hauser L."/>
            <person name="Kyrpides N."/>
            <person name="Kim E."/>
            <person name="Richardson P."/>
        </authorList>
    </citation>
    <scope>NUCLEOTIDE SEQUENCE [LARGE SCALE GENOMIC DNA]</scope>
    <source>
        <strain evidence="2">IMS101</strain>
    </source>
</reference>
<dbReference type="NCBIfam" id="TIGR01616">
    <property type="entry name" value="nitro_assoc"/>
    <property type="match status" value="1"/>
</dbReference>
<dbReference type="STRING" id="203124.Tery_3773"/>
<evidence type="ECO:0000256" key="1">
    <source>
        <dbReference type="PROSITE-ProRule" id="PRU01282"/>
    </source>
</evidence>
<dbReference type="CDD" id="cd03033">
    <property type="entry name" value="ArsC_15kD"/>
    <property type="match status" value="1"/>
</dbReference>
<dbReference type="Gene3D" id="3.40.30.10">
    <property type="entry name" value="Glutaredoxin"/>
    <property type="match status" value="1"/>
</dbReference>
<dbReference type="RefSeq" id="WP_011613151.1">
    <property type="nucleotide sequence ID" value="NC_008312.1"/>
</dbReference>